<dbReference type="Gene3D" id="3.30.70.360">
    <property type="match status" value="1"/>
</dbReference>
<dbReference type="InterPro" id="IPR051458">
    <property type="entry name" value="Cyt/Met_Dipeptidase"/>
</dbReference>
<keyword evidence="7" id="KW-1185">Reference proteome</keyword>
<gene>
    <name evidence="6" type="primary">CNDP2-L</name>
    <name evidence="6" type="ORF">Hamer_G011366</name>
</gene>
<proteinExistence type="inferred from homology"/>
<comment type="similarity">
    <text evidence="1">Belongs to the peptidase M20A family.</text>
</comment>
<sequence>MAVPDNLTKIFKYVDDNKTRFIDVLREAVAIESVSAWPHKRGEIQKQMEWAKTRLEALGAKCQLHDIGLQTQPNGSKIPLPPVLFGQLGTDPKKKTLCVYGHLDVQPALLKNGKLYGRGSSDDKGPVIGWIHAVEAYQKTGQTVPVNIKFVFEGMEESGSEGLEDLLKAQKDKFLAGTDYVCISDNYWLGKSKPCITYGLRGICYFCIEAKFYCKHLQIECCTKDLHSGVFGGTVHEAMADLVYLMNTLLDNKGNIQIPGIMDEVVPVTAEEEKLYKNIDFDVEDYRNDLGHGRLVHGKDKIKTLMARWRNPSLSLHGIEGAFSEPGAKTVIPKRVIGKFSIRIVPNQTPESVSKVTIDYLNKQWQKRNSPNKMKAYLNHSGNHWVTDPGHPHIQAGKRAIYMAYGVDPDMTRDGCSIPIILTMQASFLHGGRCWMSDTSHPNYEAGRKATKLVYKVEPDMTREGGSIPVTLVIELEGSSPAWSADPSHGNFQAGRRATQLVYGVEPDLTREGGSIPITINLQEVTGKNVMLLPMGACDDGAHSQNEKIDIRNYIEGTKLLAAYIHEVAQL</sequence>
<dbReference type="SUPFAM" id="SSF53187">
    <property type="entry name" value="Zn-dependent exopeptidases"/>
    <property type="match status" value="1"/>
</dbReference>
<dbReference type="CDD" id="cd05676">
    <property type="entry name" value="M20_dipept_like_CNDP"/>
    <property type="match status" value="1"/>
</dbReference>
<dbReference type="Gene3D" id="3.40.630.10">
    <property type="entry name" value="Zn peptidases"/>
    <property type="match status" value="3"/>
</dbReference>
<dbReference type="EMBL" id="JAHLQT010034478">
    <property type="protein sequence ID" value="KAG7158698.1"/>
    <property type="molecule type" value="Genomic_DNA"/>
</dbReference>
<dbReference type="InterPro" id="IPR002933">
    <property type="entry name" value="Peptidase_M20"/>
</dbReference>
<accession>A0A8J5JQ08</accession>
<reference evidence="6" key="1">
    <citation type="journal article" date="2021" name="Sci. Adv.">
        <title>The American lobster genome reveals insights on longevity, neural, and immune adaptations.</title>
        <authorList>
            <person name="Polinski J.M."/>
            <person name="Zimin A.V."/>
            <person name="Clark K.F."/>
            <person name="Kohn A.B."/>
            <person name="Sadowski N."/>
            <person name="Timp W."/>
            <person name="Ptitsyn A."/>
            <person name="Khanna P."/>
            <person name="Romanova D.Y."/>
            <person name="Williams P."/>
            <person name="Greenwood S.J."/>
            <person name="Moroz L.L."/>
            <person name="Walt D.R."/>
            <person name="Bodnar A.G."/>
        </authorList>
    </citation>
    <scope>NUCLEOTIDE SEQUENCE</scope>
    <source>
        <strain evidence="6">GMGI-L3</strain>
    </source>
</reference>
<dbReference type="Proteomes" id="UP000747542">
    <property type="component" value="Unassembled WGS sequence"/>
</dbReference>
<dbReference type="Pfam" id="PF01546">
    <property type="entry name" value="Peptidase_M20"/>
    <property type="match status" value="1"/>
</dbReference>
<dbReference type="PANTHER" id="PTHR43270">
    <property type="entry name" value="BETA-ALA-HIS DIPEPTIDASE"/>
    <property type="match status" value="1"/>
</dbReference>
<dbReference type="PANTHER" id="PTHR43270:SF4">
    <property type="entry name" value="CARNOSINE DIPEPTIDASE 2, ISOFORM A"/>
    <property type="match status" value="1"/>
</dbReference>
<feature type="domain" description="Peptidase M20 dimerisation" evidence="5">
    <location>
        <begin position="219"/>
        <end position="365"/>
    </location>
</feature>
<protein>
    <submittedName>
        <fullName evidence="6">Cytosolic non-specific dipeptidase-like</fullName>
    </submittedName>
</protein>
<keyword evidence="4" id="KW-0378">Hydrolase</keyword>
<evidence type="ECO:0000256" key="1">
    <source>
        <dbReference type="ARBA" id="ARBA00006247"/>
    </source>
</evidence>
<organism evidence="6 7">
    <name type="scientific">Homarus americanus</name>
    <name type="common">American lobster</name>
    <dbReference type="NCBI Taxonomy" id="6706"/>
    <lineage>
        <taxon>Eukaryota</taxon>
        <taxon>Metazoa</taxon>
        <taxon>Ecdysozoa</taxon>
        <taxon>Arthropoda</taxon>
        <taxon>Crustacea</taxon>
        <taxon>Multicrustacea</taxon>
        <taxon>Malacostraca</taxon>
        <taxon>Eumalacostraca</taxon>
        <taxon>Eucarida</taxon>
        <taxon>Decapoda</taxon>
        <taxon>Pleocyemata</taxon>
        <taxon>Astacidea</taxon>
        <taxon>Nephropoidea</taxon>
        <taxon>Nephropidae</taxon>
        <taxon>Homarus</taxon>
    </lineage>
</organism>
<dbReference type="GO" id="GO:0008233">
    <property type="term" value="F:peptidase activity"/>
    <property type="evidence" value="ECO:0007669"/>
    <property type="project" value="UniProtKB-KW"/>
</dbReference>
<evidence type="ECO:0000256" key="3">
    <source>
        <dbReference type="ARBA" id="ARBA00022723"/>
    </source>
</evidence>
<dbReference type="GO" id="GO:0046872">
    <property type="term" value="F:metal ion binding"/>
    <property type="evidence" value="ECO:0007669"/>
    <property type="project" value="UniProtKB-KW"/>
</dbReference>
<name>A0A8J5JQ08_HOMAM</name>
<comment type="caution">
    <text evidence="6">The sequence shown here is derived from an EMBL/GenBank/DDBJ whole genome shotgun (WGS) entry which is preliminary data.</text>
</comment>
<keyword evidence="2" id="KW-0645">Protease</keyword>
<dbReference type="AlphaFoldDB" id="A0A8J5JQ08"/>
<dbReference type="PROSITE" id="PS00759">
    <property type="entry name" value="ARGE_DAPE_CPG2_2"/>
    <property type="match status" value="1"/>
</dbReference>
<evidence type="ECO:0000256" key="4">
    <source>
        <dbReference type="ARBA" id="ARBA00022801"/>
    </source>
</evidence>
<keyword evidence="3" id="KW-0479">Metal-binding</keyword>
<dbReference type="InterPro" id="IPR001261">
    <property type="entry name" value="ArgE/DapE_CS"/>
</dbReference>
<dbReference type="GO" id="GO:0006508">
    <property type="term" value="P:proteolysis"/>
    <property type="evidence" value="ECO:0007669"/>
    <property type="project" value="UniProtKB-KW"/>
</dbReference>
<evidence type="ECO:0000259" key="5">
    <source>
        <dbReference type="Pfam" id="PF07687"/>
    </source>
</evidence>
<evidence type="ECO:0000313" key="7">
    <source>
        <dbReference type="Proteomes" id="UP000747542"/>
    </source>
</evidence>
<evidence type="ECO:0000256" key="2">
    <source>
        <dbReference type="ARBA" id="ARBA00022670"/>
    </source>
</evidence>
<dbReference type="InterPro" id="IPR011650">
    <property type="entry name" value="Peptidase_M20_dimer"/>
</dbReference>
<dbReference type="Pfam" id="PF07687">
    <property type="entry name" value="M20_dimer"/>
    <property type="match status" value="1"/>
</dbReference>
<evidence type="ECO:0000313" key="6">
    <source>
        <dbReference type="EMBL" id="KAG7158698.1"/>
    </source>
</evidence>